<sequence length="318" mass="35075">MGIVQAFDDYQKTIDADHGQVKLARRRRDTFVSAFNSADDVTAVVKSGSLQRSTQLKPIHDVDIIAVFDSDRYPHWGQPGDSSEEALGRAHDIATELLGATSGTVERLIRRANPRNRAVKCFIDPPEQEKAFTVDVMPALRQSDGTLLLPSKRDREWSTADPEFLIACVAERQSESDYFRPLVRVLKDWRLDVPVDGKIKSLVMEVLALECLPTDSNRPHALRSFFTAAAVRVNYPIVDPAGHCGPIQPDVDVQGLRTALELAAENADLACTRAARNDLDGAKQAWREIFGPDFPAPAQRRVPAAPVVPPPIRDAPQG</sequence>
<dbReference type="SUPFAM" id="SSF81301">
    <property type="entry name" value="Nucleotidyltransferase"/>
    <property type="match status" value="1"/>
</dbReference>
<name>A0ABU4CTT0_RHOJO</name>
<dbReference type="RefSeq" id="WP_317571638.1">
    <property type="nucleotide sequence ID" value="NZ_JAWLKA010000043.1"/>
</dbReference>
<keyword evidence="2" id="KW-1185">Reference proteome</keyword>
<evidence type="ECO:0000313" key="1">
    <source>
        <dbReference type="EMBL" id="MDV6286643.1"/>
    </source>
</evidence>
<protein>
    <submittedName>
        <fullName evidence="1">Nucleotidyltransferase</fullName>
    </submittedName>
</protein>
<dbReference type="Pfam" id="PF18144">
    <property type="entry name" value="SMODS"/>
    <property type="match status" value="1"/>
</dbReference>
<dbReference type="Proteomes" id="UP001185737">
    <property type="component" value="Unassembled WGS sequence"/>
</dbReference>
<dbReference type="InterPro" id="IPR043519">
    <property type="entry name" value="NT_sf"/>
</dbReference>
<dbReference type="EMBL" id="JAWLKA010000043">
    <property type="protein sequence ID" value="MDV6286643.1"/>
    <property type="molecule type" value="Genomic_DNA"/>
</dbReference>
<organism evidence="1 2">
    <name type="scientific">Rhodococcus jostii</name>
    <dbReference type="NCBI Taxonomy" id="132919"/>
    <lineage>
        <taxon>Bacteria</taxon>
        <taxon>Bacillati</taxon>
        <taxon>Actinomycetota</taxon>
        <taxon>Actinomycetes</taxon>
        <taxon>Mycobacteriales</taxon>
        <taxon>Nocardiaceae</taxon>
        <taxon>Rhodococcus</taxon>
    </lineage>
</organism>
<reference evidence="1 2" key="1">
    <citation type="submission" date="2023-10" db="EMBL/GenBank/DDBJ databases">
        <title>Development of a sustainable strategy for remediation of hydrocarbon-contaminated territories based on the waste exchange concept.</title>
        <authorList>
            <person name="Krivoruchko A."/>
        </authorList>
    </citation>
    <scope>NUCLEOTIDE SEQUENCE [LARGE SCALE GENOMIC DNA]</scope>
    <source>
        <strain evidence="1 2">IEGM 60</strain>
    </source>
</reference>
<comment type="caution">
    <text evidence="1">The sequence shown here is derived from an EMBL/GenBank/DDBJ whole genome shotgun (WGS) entry which is preliminary data.</text>
</comment>
<accession>A0ABU4CTT0</accession>
<proteinExistence type="predicted"/>
<evidence type="ECO:0000313" key="2">
    <source>
        <dbReference type="Proteomes" id="UP001185737"/>
    </source>
</evidence>
<gene>
    <name evidence="1" type="ORF">R3Q59_39905</name>
</gene>